<feature type="transmembrane region" description="Helical" evidence="14">
    <location>
        <begin position="106"/>
        <end position="125"/>
    </location>
</feature>
<comment type="pathway">
    <text evidence="2">Glycan biosynthesis; alginate biosynthesis.</text>
</comment>
<dbReference type="GO" id="GO:0042121">
    <property type="term" value="P:alginic acid biosynthetic process"/>
    <property type="evidence" value="ECO:0007669"/>
    <property type="project" value="UniProtKB-KW"/>
</dbReference>
<dbReference type="InterPro" id="IPR051085">
    <property type="entry name" value="MB_O-acyltransferase"/>
</dbReference>
<feature type="transmembrane region" description="Helical" evidence="14">
    <location>
        <begin position="26"/>
        <end position="44"/>
    </location>
</feature>
<dbReference type="RefSeq" id="WP_079571952.1">
    <property type="nucleotide sequence ID" value="NZ_LT670818.1"/>
</dbReference>
<evidence type="ECO:0000256" key="9">
    <source>
        <dbReference type="ARBA" id="ARBA00022989"/>
    </source>
</evidence>
<comment type="subcellular location">
    <subcellularLocation>
        <location evidence="1">Cell membrane</location>
        <topology evidence="1">Multi-pass membrane protein</topology>
    </subcellularLocation>
</comment>
<keyword evidence="8" id="KW-0016">Alginate biosynthesis</keyword>
<dbReference type="PANTHER" id="PTHR13285:SF23">
    <property type="entry name" value="TEICHOIC ACID D-ALANYLTRANSFERASE"/>
    <property type="match status" value="1"/>
</dbReference>
<feature type="transmembrane region" description="Helical" evidence="14">
    <location>
        <begin position="311"/>
        <end position="331"/>
    </location>
</feature>
<dbReference type="PANTHER" id="PTHR13285">
    <property type="entry name" value="ACYLTRANSFERASE"/>
    <property type="match status" value="1"/>
</dbReference>
<dbReference type="Pfam" id="PF03062">
    <property type="entry name" value="MBOAT"/>
    <property type="match status" value="1"/>
</dbReference>
<evidence type="ECO:0000256" key="12">
    <source>
        <dbReference type="ARBA" id="ARBA00031030"/>
    </source>
</evidence>
<keyword evidence="9 14" id="KW-1133">Transmembrane helix</keyword>
<evidence type="ECO:0000256" key="2">
    <source>
        <dbReference type="ARBA" id="ARBA00005182"/>
    </source>
</evidence>
<keyword evidence="5 13" id="KW-1003">Cell membrane</keyword>
<evidence type="ECO:0000313" key="15">
    <source>
        <dbReference type="EMBL" id="SHH64447.1"/>
    </source>
</evidence>
<evidence type="ECO:0000313" key="16">
    <source>
        <dbReference type="Proteomes" id="UP000190675"/>
    </source>
</evidence>
<dbReference type="AlphaFoldDB" id="A0A1M5UNB6"/>
<reference evidence="15 16" key="1">
    <citation type="submission" date="2016-11" db="EMBL/GenBank/DDBJ databases">
        <authorList>
            <person name="Jaros S."/>
            <person name="Januszkiewicz K."/>
            <person name="Wedrychowicz H."/>
        </authorList>
    </citation>
    <scope>NUCLEOTIDE SEQUENCE [LARGE SCALE GENOMIC DNA]</scope>
    <source>
        <strain evidence="15 16">GAS242</strain>
    </source>
</reference>
<comment type="similarity">
    <text evidence="3 13">Belongs to the membrane-bound acyltransferase family.</text>
</comment>
<evidence type="ECO:0000256" key="11">
    <source>
        <dbReference type="ARBA" id="ARBA00023315"/>
    </source>
</evidence>
<dbReference type="InterPro" id="IPR024194">
    <property type="entry name" value="Ac/AlaTfrase_AlgI/DltB"/>
</dbReference>
<accession>A0A1M5UNB6</accession>
<feature type="transmembrane region" description="Helical" evidence="14">
    <location>
        <begin position="245"/>
        <end position="264"/>
    </location>
</feature>
<dbReference type="GO" id="GO:0016746">
    <property type="term" value="F:acyltransferase activity"/>
    <property type="evidence" value="ECO:0007669"/>
    <property type="project" value="UniProtKB-KW"/>
</dbReference>
<dbReference type="PIRSF" id="PIRSF016636">
    <property type="entry name" value="AlgI_DltB"/>
    <property type="match status" value="1"/>
</dbReference>
<feature type="transmembrane region" description="Helical" evidence="14">
    <location>
        <begin position="219"/>
        <end position="239"/>
    </location>
</feature>
<gene>
    <name evidence="15" type="ORF">SAMN05444169_8533</name>
</gene>
<feature type="transmembrane region" description="Helical" evidence="14">
    <location>
        <begin position="185"/>
        <end position="207"/>
    </location>
</feature>
<dbReference type="Proteomes" id="UP000190675">
    <property type="component" value="Chromosome I"/>
</dbReference>
<dbReference type="GO" id="GO:0005886">
    <property type="term" value="C:plasma membrane"/>
    <property type="evidence" value="ECO:0007669"/>
    <property type="project" value="UniProtKB-SubCell"/>
</dbReference>
<proteinExistence type="inferred from homology"/>
<evidence type="ECO:0000256" key="1">
    <source>
        <dbReference type="ARBA" id="ARBA00004651"/>
    </source>
</evidence>
<evidence type="ECO:0000256" key="7">
    <source>
        <dbReference type="ARBA" id="ARBA00022692"/>
    </source>
</evidence>
<evidence type="ECO:0000256" key="3">
    <source>
        <dbReference type="ARBA" id="ARBA00010323"/>
    </source>
</evidence>
<evidence type="ECO:0000256" key="4">
    <source>
        <dbReference type="ARBA" id="ARBA00016084"/>
    </source>
</evidence>
<sequence>MQLTSAWFYVFLVVVLLLYRFSKRVVWRQLIVLAANLVFVASFFNSPTDSWALISFLVLGYVCLASTFGKTTSSRYAACVILIVGYFILLKQYIRVEQLDSFYRSFSVLGLSYILFRVLQLVIDAGQRMLERRPSPLGFLAYVLFFPAFLSGPIHRYEDFDEALKADATQVGDNHGDYTRLLNGLFKVLILAPIIQQLFLAAAYHVYPGQTPVGAARLFTNYHISLTVAVALAAPLYTVYLYLNFSGYTDIAIAVALFFGIALPENFNRPFTARNVAEFWSRWHISLSTWFKTYVFNPMVGRLSSLFPQRAMAPAIAVTTLFLSFLIIGLWHGSTGVYLFYGIYLGAAAALHRTYQLLMTGALGRNRYRSLSQNLVYAELCRGLTFAYFATALTCFWLNGDQLVNLNVALGLRGDLAAFFTICLAASLILPTIDLALRLAKTLWTWGPASFDSNLATQARLVLQALMILFFGSLFSSAPGFVYQVF</sequence>
<feature type="transmembrane region" description="Helical" evidence="14">
    <location>
        <begin position="419"/>
        <end position="440"/>
    </location>
</feature>
<keyword evidence="7 14" id="KW-0812">Transmembrane</keyword>
<evidence type="ECO:0000256" key="14">
    <source>
        <dbReference type="SAM" id="Phobius"/>
    </source>
</evidence>
<feature type="transmembrane region" description="Helical" evidence="14">
    <location>
        <begin position="137"/>
        <end position="155"/>
    </location>
</feature>
<keyword evidence="10 13" id="KW-0472">Membrane</keyword>
<evidence type="ECO:0000256" key="8">
    <source>
        <dbReference type="ARBA" id="ARBA00022841"/>
    </source>
</evidence>
<evidence type="ECO:0000256" key="6">
    <source>
        <dbReference type="ARBA" id="ARBA00022679"/>
    </source>
</evidence>
<evidence type="ECO:0000256" key="10">
    <source>
        <dbReference type="ARBA" id="ARBA00023136"/>
    </source>
</evidence>
<name>A0A1M5UNB6_9BRAD</name>
<feature type="transmembrane region" description="Helical" evidence="14">
    <location>
        <begin position="76"/>
        <end position="94"/>
    </location>
</feature>
<feature type="transmembrane region" description="Helical" evidence="14">
    <location>
        <begin position="376"/>
        <end position="399"/>
    </location>
</feature>
<keyword evidence="11 13" id="KW-0012">Acyltransferase</keyword>
<dbReference type="InterPro" id="IPR004299">
    <property type="entry name" value="MBOAT_fam"/>
</dbReference>
<keyword evidence="6 13" id="KW-0808">Transferase</keyword>
<dbReference type="OrthoDB" id="139172at2"/>
<feature type="transmembrane region" description="Helical" evidence="14">
    <location>
        <begin position="461"/>
        <end position="483"/>
    </location>
</feature>
<evidence type="ECO:0000256" key="13">
    <source>
        <dbReference type="PIRNR" id="PIRNR016636"/>
    </source>
</evidence>
<dbReference type="EMBL" id="LT670818">
    <property type="protein sequence ID" value="SHH64447.1"/>
    <property type="molecule type" value="Genomic_DNA"/>
</dbReference>
<evidence type="ECO:0000256" key="5">
    <source>
        <dbReference type="ARBA" id="ARBA00022475"/>
    </source>
</evidence>
<feature type="transmembrane region" description="Helical" evidence="14">
    <location>
        <begin position="50"/>
        <end position="69"/>
    </location>
</feature>
<organism evidence="15 16">
    <name type="scientific">Bradyrhizobium erythrophlei</name>
    <dbReference type="NCBI Taxonomy" id="1437360"/>
    <lineage>
        <taxon>Bacteria</taxon>
        <taxon>Pseudomonadati</taxon>
        <taxon>Pseudomonadota</taxon>
        <taxon>Alphaproteobacteria</taxon>
        <taxon>Hyphomicrobiales</taxon>
        <taxon>Nitrobacteraceae</taxon>
        <taxon>Bradyrhizobium</taxon>
    </lineage>
</organism>
<feature type="transmembrane region" description="Helical" evidence="14">
    <location>
        <begin position="337"/>
        <end position="355"/>
    </location>
</feature>
<protein>
    <recommendedName>
        <fullName evidence="4">Probable alginate O-acetylase AlgI</fullName>
    </recommendedName>
    <alternativeName>
        <fullName evidence="12">Alginate biosynthesis protein AlgI</fullName>
    </alternativeName>
</protein>
<feature type="transmembrane region" description="Helical" evidence="14">
    <location>
        <begin position="6"/>
        <end position="21"/>
    </location>
</feature>